<gene>
    <name evidence="2" type="ORF">E1832_03300</name>
</gene>
<evidence type="ECO:0000313" key="2">
    <source>
        <dbReference type="EMBL" id="TDK51455.1"/>
    </source>
</evidence>
<dbReference type="Proteomes" id="UP000295301">
    <property type="component" value="Unassembled WGS sequence"/>
</dbReference>
<dbReference type="InterPro" id="IPR041698">
    <property type="entry name" value="Methyltransf_25"/>
</dbReference>
<reference evidence="2 3" key="1">
    <citation type="submission" date="2019-03" db="EMBL/GenBank/DDBJ databases">
        <title>Ruegeria lutea sp. nov., a novel strain, isolated from marine sediment, the Masan Bay, South Korea.</title>
        <authorList>
            <person name="Kim J."/>
            <person name="Kim D.-Y."/>
            <person name="Lee S.-S."/>
        </authorList>
    </citation>
    <scope>NUCLEOTIDE SEQUENCE [LARGE SCALE GENOMIC DNA]</scope>
    <source>
        <strain evidence="2 3">318-1</strain>
    </source>
</reference>
<dbReference type="AlphaFoldDB" id="A0A4R5VG96"/>
<dbReference type="SUPFAM" id="SSF53335">
    <property type="entry name" value="S-adenosyl-L-methionine-dependent methyltransferases"/>
    <property type="match status" value="1"/>
</dbReference>
<keyword evidence="2" id="KW-0489">Methyltransferase</keyword>
<comment type="caution">
    <text evidence="2">The sequence shown here is derived from an EMBL/GenBank/DDBJ whole genome shotgun (WGS) entry which is preliminary data.</text>
</comment>
<proteinExistence type="predicted"/>
<name>A0A4R5VG96_9RHOB</name>
<dbReference type="RefSeq" id="WP_133358308.1">
    <property type="nucleotide sequence ID" value="NZ_SMUV01000046.1"/>
</dbReference>
<dbReference type="GO" id="GO:0008168">
    <property type="term" value="F:methyltransferase activity"/>
    <property type="evidence" value="ECO:0007669"/>
    <property type="project" value="UniProtKB-KW"/>
</dbReference>
<organism evidence="2 3">
    <name type="scientific">Antarcticimicrobium luteum</name>
    <dbReference type="NCBI Taxonomy" id="2547397"/>
    <lineage>
        <taxon>Bacteria</taxon>
        <taxon>Pseudomonadati</taxon>
        <taxon>Pseudomonadota</taxon>
        <taxon>Alphaproteobacteria</taxon>
        <taxon>Rhodobacterales</taxon>
        <taxon>Paracoccaceae</taxon>
        <taxon>Antarcticimicrobium</taxon>
    </lineage>
</organism>
<dbReference type="CDD" id="cd02440">
    <property type="entry name" value="AdoMet_MTases"/>
    <property type="match status" value="1"/>
</dbReference>
<dbReference type="Pfam" id="PF13649">
    <property type="entry name" value="Methyltransf_25"/>
    <property type="match status" value="1"/>
</dbReference>
<sequence length="93" mass="9983">MTEDSFQEYDDDMNALLEAVWGEGFASPGGTDEVDRYLQGVDLTGLTVLDIGCGLGGVDVHLAKHHRVGKVTGIDIDPGLIQRCEGHCQKKPA</sequence>
<dbReference type="EMBL" id="SMUV01000046">
    <property type="protein sequence ID" value="TDK51455.1"/>
    <property type="molecule type" value="Genomic_DNA"/>
</dbReference>
<dbReference type="OrthoDB" id="9765084at2"/>
<evidence type="ECO:0000259" key="1">
    <source>
        <dbReference type="Pfam" id="PF13649"/>
    </source>
</evidence>
<dbReference type="GO" id="GO:0032259">
    <property type="term" value="P:methylation"/>
    <property type="evidence" value="ECO:0007669"/>
    <property type="project" value="UniProtKB-KW"/>
</dbReference>
<dbReference type="InterPro" id="IPR029063">
    <property type="entry name" value="SAM-dependent_MTases_sf"/>
</dbReference>
<feature type="domain" description="Methyltransferase" evidence="1">
    <location>
        <begin position="48"/>
        <end position="91"/>
    </location>
</feature>
<keyword evidence="3" id="KW-1185">Reference proteome</keyword>
<keyword evidence="2" id="KW-0808">Transferase</keyword>
<accession>A0A4R5VG96</accession>
<protein>
    <submittedName>
        <fullName evidence="2">Methyltransferase domain-containing protein</fullName>
    </submittedName>
</protein>
<evidence type="ECO:0000313" key="3">
    <source>
        <dbReference type="Proteomes" id="UP000295301"/>
    </source>
</evidence>
<dbReference type="Gene3D" id="3.40.50.150">
    <property type="entry name" value="Vaccinia Virus protein VP39"/>
    <property type="match status" value="1"/>
</dbReference>